<dbReference type="AlphaFoldDB" id="A0A0D6QYJ9"/>
<evidence type="ECO:0000256" key="6">
    <source>
        <dbReference type="ARBA" id="ARBA00023242"/>
    </source>
</evidence>
<organism evidence="13">
    <name type="scientific">Araucaria cunninghamii</name>
    <name type="common">Hoop pine</name>
    <name type="synonym">Moreton Bay pine</name>
    <dbReference type="NCBI Taxonomy" id="56994"/>
    <lineage>
        <taxon>Eukaryota</taxon>
        <taxon>Viridiplantae</taxon>
        <taxon>Streptophyta</taxon>
        <taxon>Embryophyta</taxon>
        <taxon>Tracheophyta</taxon>
        <taxon>Spermatophyta</taxon>
        <taxon>Pinopsida</taxon>
        <taxon>Pinidae</taxon>
        <taxon>Conifers II</taxon>
        <taxon>Araucariales</taxon>
        <taxon>Araucariaceae</taxon>
        <taxon>Araucaria</taxon>
    </lineage>
</organism>
<evidence type="ECO:0000259" key="12">
    <source>
        <dbReference type="PROSITE" id="PS50071"/>
    </source>
</evidence>
<dbReference type="Pfam" id="PF00046">
    <property type="entry name" value="Homeodomain"/>
    <property type="match status" value="1"/>
</dbReference>
<keyword evidence="4 8" id="KW-0371">Homeobox</keyword>
<evidence type="ECO:0000256" key="10">
    <source>
        <dbReference type="SAM" id="Coils"/>
    </source>
</evidence>
<dbReference type="EMBL" id="GCKF01036710">
    <property type="protein sequence ID" value="JAG96657.1"/>
    <property type="molecule type" value="Transcribed_RNA"/>
</dbReference>
<dbReference type="PANTHER" id="PTHR24326">
    <property type="entry name" value="HOMEOBOX-LEUCINE ZIPPER PROTEIN"/>
    <property type="match status" value="1"/>
</dbReference>
<dbReference type="CDD" id="cd00086">
    <property type="entry name" value="homeodomain"/>
    <property type="match status" value="1"/>
</dbReference>
<feature type="domain" description="Homeobox" evidence="12">
    <location>
        <begin position="68"/>
        <end position="128"/>
    </location>
</feature>
<evidence type="ECO:0000256" key="8">
    <source>
        <dbReference type="PROSITE-ProRule" id="PRU00108"/>
    </source>
</evidence>
<proteinExistence type="inferred from homology"/>
<dbReference type="SUPFAM" id="SSF46689">
    <property type="entry name" value="Homeodomain-like"/>
    <property type="match status" value="1"/>
</dbReference>
<feature type="region of interest" description="Disordered" evidence="11">
    <location>
        <begin position="272"/>
        <end position="327"/>
    </location>
</feature>
<dbReference type="GO" id="GO:0042802">
    <property type="term" value="F:identical protein binding"/>
    <property type="evidence" value="ECO:0007669"/>
    <property type="project" value="UniProtKB-ARBA"/>
</dbReference>
<dbReference type="InterPro" id="IPR017970">
    <property type="entry name" value="Homeobox_CS"/>
</dbReference>
<accession>A0A0D6QYJ9</accession>
<feature type="coiled-coil region" evidence="10">
    <location>
        <begin position="134"/>
        <end position="175"/>
    </location>
</feature>
<evidence type="ECO:0000256" key="4">
    <source>
        <dbReference type="ARBA" id="ARBA00023155"/>
    </source>
</evidence>
<dbReference type="FunFam" id="1.10.10.60:FF:000159">
    <property type="entry name" value="Homeobox-leucine zipper protein HAT5"/>
    <property type="match status" value="1"/>
</dbReference>
<dbReference type="GO" id="GO:0000981">
    <property type="term" value="F:DNA-binding transcription factor activity, RNA polymerase II-specific"/>
    <property type="evidence" value="ECO:0007669"/>
    <property type="project" value="InterPro"/>
</dbReference>
<dbReference type="PROSITE" id="PS50071">
    <property type="entry name" value="HOMEOBOX_2"/>
    <property type="match status" value="1"/>
</dbReference>
<evidence type="ECO:0000256" key="9">
    <source>
        <dbReference type="RuleBase" id="RU000682"/>
    </source>
</evidence>
<evidence type="ECO:0000256" key="1">
    <source>
        <dbReference type="ARBA" id="ARBA00004123"/>
    </source>
</evidence>
<comment type="similarity">
    <text evidence="7">Belongs to the HD-ZIP homeobox family. Class I subfamily.</text>
</comment>
<name>A0A0D6QYJ9_ARACU</name>
<feature type="DNA-binding region" description="Homeobox" evidence="8">
    <location>
        <begin position="70"/>
        <end position="129"/>
    </location>
</feature>
<evidence type="ECO:0000256" key="2">
    <source>
        <dbReference type="ARBA" id="ARBA00023015"/>
    </source>
</evidence>
<protein>
    <recommendedName>
        <fullName evidence="12">Homeobox domain-containing protein</fullName>
    </recommendedName>
</protein>
<dbReference type="GO" id="GO:0045893">
    <property type="term" value="P:positive regulation of DNA-templated transcription"/>
    <property type="evidence" value="ECO:0007669"/>
    <property type="project" value="TreeGrafter"/>
</dbReference>
<evidence type="ECO:0000256" key="5">
    <source>
        <dbReference type="ARBA" id="ARBA00023163"/>
    </source>
</evidence>
<evidence type="ECO:0000256" key="3">
    <source>
        <dbReference type="ARBA" id="ARBA00023125"/>
    </source>
</evidence>
<dbReference type="InterPro" id="IPR045224">
    <property type="entry name" value="HDZip_class_I_plant"/>
</dbReference>
<dbReference type="GO" id="GO:0005634">
    <property type="term" value="C:nucleus"/>
    <property type="evidence" value="ECO:0007669"/>
    <property type="project" value="UniProtKB-SubCell"/>
</dbReference>
<dbReference type="GO" id="GO:0043565">
    <property type="term" value="F:sequence-specific DNA binding"/>
    <property type="evidence" value="ECO:0007669"/>
    <property type="project" value="InterPro"/>
</dbReference>
<evidence type="ECO:0000256" key="7">
    <source>
        <dbReference type="ARBA" id="ARBA00025748"/>
    </source>
</evidence>
<keyword evidence="3 8" id="KW-0238">DNA-binding</keyword>
<dbReference type="PROSITE" id="PS00027">
    <property type="entry name" value="HOMEOBOX_1"/>
    <property type="match status" value="1"/>
</dbReference>
<reference evidence="13" key="1">
    <citation type="submission" date="2015-03" db="EMBL/GenBank/DDBJ databases">
        <title>A transcriptome of Araucaria cunninghamii, an australian fine timber species.</title>
        <authorList>
            <person name="Jing Yi C.J.Y."/>
            <person name="Yin San L.Y.S."/>
            <person name="Abdul Karim S.S."/>
            <person name="Wan Azmi N.N."/>
            <person name="Hercus R.R."/>
            <person name="Croft L.L."/>
        </authorList>
    </citation>
    <scope>NUCLEOTIDE SEQUENCE</scope>
    <source>
        <strain evidence="13">MI0301</strain>
        <tissue evidence="13">Leaf</tissue>
    </source>
</reference>
<dbReference type="InterPro" id="IPR003106">
    <property type="entry name" value="Leu_zip_homeo"/>
</dbReference>
<dbReference type="Pfam" id="PF02183">
    <property type="entry name" value="HALZ"/>
    <property type="match status" value="1"/>
</dbReference>
<evidence type="ECO:0000313" key="13">
    <source>
        <dbReference type="EMBL" id="JAG96657.1"/>
    </source>
</evidence>
<dbReference type="Gene3D" id="1.10.10.60">
    <property type="entry name" value="Homeodomain-like"/>
    <property type="match status" value="1"/>
</dbReference>
<keyword evidence="5" id="KW-0804">Transcription</keyword>
<dbReference type="InterPro" id="IPR001356">
    <property type="entry name" value="HD"/>
</dbReference>
<sequence>MESAHAGIHVFAGSNRNLIVMGNDAPVPLFQSSRSLSSLEEVLKNGSKRSFYDMEGETGGEEDMDECVHQPEKKRRLTGEQVHYLEKSFEVDNKLEPERKTQLARDLGLQPRQVAVWFQNRRARWKTKQLERDYDILKSSYDALRVDYENLIKEKEKLKSEVSLLTDKLHAKEKDLEIQMKDLETSNNKPTFGKSNSQFEGLELRSDVACSKIMAAPLEEPLRSCKIEDPLSSGTDGSAVLDEDSPHYIDSGHSSLVVDYVSTLSNNNRNNNISAFEADQSDFSHGDEDEEEDGMPSEKFKLPPPPPPEPNNHIVKMEDHDHGFFPDASTSTSACTYTFTAMEDHENIPWWEWP</sequence>
<comment type="subcellular location">
    <subcellularLocation>
        <location evidence="1 8 9">Nucleus</location>
    </subcellularLocation>
</comment>
<dbReference type="SMART" id="SM00389">
    <property type="entry name" value="HOX"/>
    <property type="match status" value="1"/>
</dbReference>
<dbReference type="InterPro" id="IPR000047">
    <property type="entry name" value="HTH_motif"/>
</dbReference>
<dbReference type="PANTHER" id="PTHR24326:SF606">
    <property type="entry name" value="HOMEOBOX-LEUCINE ZIPPER PROTEIN ATHB-54"/>
    <property type="match status" value="1"/>
</dbReference>
<keyword evidence="2" id="KW-0805">Transcription regulation</keyword>
<keyword evidence="6 8" id="KW-0539">Nucleus</keyword>
<keyword evidence="10" id="KW-0175">Coiled coil</keyword>
<dbReference type="PRINTS" id="PR00031">
    <property type="entry name" value="HTHREPRESSR"/>
</dbReference>
<evidence type="ECO:0000256" key="11">
    <source>
        <dbReference type="SAM" id="MobiDB-lite"/>
    </source>
</evidence>
<dbReference type="InterPro" id="IPR009057">
    <property type="entry name" value="Homeodomain-like_sf"/>
</dbReference>
<feature type="compositionally biased region" description="Basic and acidic residues" evidence="11">
    <location>
        <begin position="315"/>
        <end position="324"/>
    </location>
</feature>